<protein>
    <submittedName>
        <fullName evidence="2">TIGR03663 family protein</fullName>
    </submittedName>
</protein>
<feature type="transmembrane region" description="Helical" evidence="1">
    <location>
        <begin position="491"/>
        <end position="508"/>
    </location>
</feature>
<gene>
    <name evidence="2" type="ORF">GYA55_05725</name>
</gene>
<dbReference type="InterPro" id="IPR019962">
    <property type="entry name" value="CHP03663"/>
</dbReference>
<proteinExistence type="predicted"/>
<feature type="transmembrane region" description="Helical" evidence="1">
    <location>
        <begin position="403"/>
        <end position="422"/>
    </location>
</feature>
<feature type="transmembrane region" description="Helical" evidence="1">
    <location>
        <begin position="429"/>
        <end position="448"/>
    </location>
</feature>
<comment type="caution">
    <text evidence="2">The sequence shown here is derived from an EMBL/GenBank/DDBJ whole genome shotgun (WGS) entry which is preliminary data.</text>
</comment>
<name>A0A7X9IJ25_9DELT</name>
<keyword evidence="1" id="KW-1133">Transmembrane helix</keyword>
<evidence type="ECO:0000256" key="1">
    <source>
        <dbReference type="SAM" id="Phobius"/>
    </source>
</evidence>
<dbReference type="Proteomes" id="UP000524246">
    <property type="component" value="Unassembled WGS sequence"/>
</dbReference>
<feature type="transmembrane region" description="Helical" evidence="1">
    <location>
        <begin position="339"/>
        <end position="358"/>
    </location>
</feature>
<evidence type="ECO:0000313" key="3">
    <source>
        <dbReference type="Proteomes" id="UP000524246"/>
    </source>
</evidence>
<feature type="transmembrane region" description="Helical" evidence="1">
    <location>
        <begin position="170"/>
        <end position="186"/>
    </location>
</feature>
<dbReference type="PANTHER" id="PTHR41710">
    <property type="entry name" value="GLYCOSYL TRANSFERASE, FAMILY 39"/>
    <property type="match status" value="1"/>
</dbReference>
<dbReference type="EMBL" id="JAAZON010000241">
    <property type="protein sequence ID" value="NMC62653.1"/>
    <property type="molecule type" value="Genomic_DNA"/>
</dbReference>
<feature type="transmembrane region" description="Helical" evidence="1">
    <location>
        <begin position="207"/>
        <end position="230"/>
    </location>
</feature>
<dbReference type="NCBIfam" id="TIGR03663">
    <property type="entry name" value="flippase activity-associated protein Agl23"/>
    <property type="match status" value="1"/>
</dbReference>
<organism evidence="2 3">
    <name type="scientific">SAR324 cluster bacterium</name>
    <dbReference type="NCBI Taxonomy" id="2024889"/>
    <lineage>
        <taxon>Bacteria</taxon>
        <taxon>Deltaproteobacteria</taxon>
        <taxon>SAR324 cluster</taxon>
    </lineage>
</organism>
<dbReference type="PANTHER" id="PTHR41710:SF2">
    <property type="entry name" value="GLYCOSYL TRANSFERASE FAMILY 39_83 DOMAIN-CONTAINING PROTEIN"/>
    <property type="match status" value="1"/>
</dbReference>
<accession>A0A7X9IJ25</accession>
<keyword evidence="1" id="KW-0812">Transmembrane</keyword>
<feature type="transmembrane region" description="Helical" evidence="1">
    <location>
        <begin position="250"/>
        <end position="271"/>
    </location>
</feature>
<sequence length="722" mass="83834">MTEEVNNDSITERMDRFSEKLSSSSVERVDTAKEVFPYFSAAEWIFFSILLIAGLLLRWISLDYLPLHHDESIHAMFGQYFYDFPELQYYKYDPEYHGPTLYMLLRLIYTSFGSTDASARSPITIIGSLMIFVPFLFRRYLKPTTTLFLTAAISLSPTLVYWSRFLREDFIVIFGMFLVLYGATLAKESARSFFILTGIALNWATKANVFVFLGILVGYLIFEFLFSYFILKKEETHLRAIINHLRLFPVQVAVSFGFAAFLFTYIISSGYRHIEAISNGLGLRGLQYFILKLVNFGIAPMAEKWSDAMRHDVLLYWLGKHSIERIQGPFNFHIYQLSWYELVFMCAFLIHFIFFYLNAGKAIKVIAAAVWTTAIGLFLFYRFNTDINLSNQIFWKFFKLKDANDLLGLFVLMSHAFFVTCHHLYKRDYALAFFGYYFTANFFTYSYLGEKVPWLSTYPFVAGLIYLGLYFENLWQNTPIVNWYAYPVRKILIFIGGFSFIIGLLFTLEEPAFNDGLKTNAPYFVVGLVLPALALVDIYKGFLGTCNLKILSLFVLCIFNIRIAIITNFPGKDKELGYISQVHTTQEFRDISLLIRSNIENQVFGSRPLIHVSGEASWPITWYFRGLPEYKFDNLNSEKRPQYAYIFDSWKDEGKQEVPEGFIARRVNLRGWWVPDFNQMTLKKFLNYSINLEPWSGTGFTYVRLLTNKKILPEGIGVQGEG</sequence>
<feature type="transmembrane region" description="Helical" evidence="1">
    <location>
        <begin position="365"/>
        <end position="383"/>
    </location>
</feature>
<feature type="transmembrane region" description="Helical" evidence="1">
    <location>
        <begin position="520"/>
        <end position="539"/>
    </location>
</feature>
<feature type="transmembrane region" description="Helical" evidence="1">
    <location>
        <begin position="283"/>
        <end position="302"/>
    </location>
</feature>
<feature type="transmembrane region" description="Helical" evidence="1">
    <location>
        <begin position="454"/>
        <end position="471"/>
    </location>
</feature>
<evidence type="ECO:0000313" key="2">
    <source>
        <dbReference type="EMBL" id="NMC62653.1"/>
    </source>
</evidence>
<dbReference type="AlphaFoldDB" id="A0A7X9IJ25"/>
<feature type="transmembrane region" description="Helical" evidence="1">
    <location>
        <begin position="35"/>
        <end position="60"/>
    </location>
</feature>
<keyword evidence="1" id="KW-0472">Membrane</keyword>
<reference evidence="2 3" key="1">
    <citation type="journal article" date="2020" name="Biotechnol. Biofuels">
        <title>New insights from the biogas microbiome by comprehensive genome-resolved metagenomics of nearly 1600 species originating from multiple anaerobic digesters.</title>
        <authorList>
            <person name="Campanaro S."/>
            <person name="Treu L."/>
            <person name="Rodriguez-R L.M."/>
            <person name="Kovalovszki A."/>
            <person name="Ziels R.M."/>
            <person name="Maus I."/>
            <person name="Zhu X."/>
            <person name="Kougias P.G."/>
            <person name="Basile A."/>
            <person name="Luo G."/>
            <person name="Schluter A."/>
            <person name="Konstantinidis K.T."/>
            <person name="Angelidaki I."/>
        </authorList>
    </citation>
    <scope>NUCLEOTIDE SEQUENCE [LARGE SCALE GENOMIC DNA]</scope>
    <source>
        <strain evidence="2">AS27yjCOA_65</strain>
    </source>
</reference>
<feature type="transmembrane region" description="Helical" evidence="1">
    <location>
        <begin position="144"/>
        <end position="164"/>
    </location>
</feature>
<feature type="transmembrane region" description="Helical" evidence="1">
    <location>
        <begin position="551"/>
        <end position="571"/>
    </location>
</feature>
<feature type="transmembrane region" description="Helical" evidence="1">
    <location>
        <begin position="119"/>
        <end position="137"/>
    </location>
</feature>